<reference evidence="5 6" key="2">
    <citation type="journal article" date="2012" name="J. Bacteriol.">
        <title>Complete genome sequences of Desulfosporosinus orientis DSM765T, Desulfosporosinus youngiae DSM17734T, Desulfosporosinus meridiei DSM13257T, and Desulfosporosinus acidiphilus DSM22704T.</title>
        <authorList>
            <person name="Pester M."/>
            <person name="Brambilla E."/>
            <person name="Alazard D."/>
            <person name="Rattei T."/>
            <person name="Weinmaier T."/>
            <person name="Han J."/>
            <person name="Lucas S."/>
            <person name="Lapidus A."/>
            <person name="Cheng J.F."/>
            <person name="Goodwin L."/>
            <person name="Pitluck S."/>
            <person name="Peters L."/>
            <person name="Ovchinnikova G."/>
            <person name="Teshima H."/>
            <person name="Detter J.C."/>
            <person name="Han C.S."/>
            <person name="Tapia R."/>
            <person name="Land M.L."/>
            <person name="Hauser L."/>
            <person name="Kyrpides N.C."/>
            <person name="Ivanova N.N."/>
            <person name="Pagani I."/>
            <person name="Huntmann M."/>
            <person name="Wei C.L."/>
            <person name="Davenport K.W."/>
            <person name="Daligault H."/>
            <person name="Chain P.S."/>
            <person name="Chen A."/>
            <person name="Mavromatis K."/>
            <person name="Markowitz V."/>
            <person name="Szeto E."/>
            <person name="Mikhailova N."/>
            <person name="Pati A."/>
            <person name="Wagner M."/>
            <person name="Woyke T."/>
            <person name="Ollivier B."/>
            <person name="Klenk H.P."/>
            <person name="Spring S."/>
            <person name="Loy A."/>
        </authorList>
    </citation>
    <scope>NUCLEOTIDE SEQUENCE [LARGE SCALE GENOMIC DNA]</scope>
    <source>
        <strain evidence="6">ATCC 19365 / DSM 765 / NCIMB 8382 / VKM B-1628</strain>
    </source>
</reference>
<name>G7WJL1_DESOD</name>
<dbReference type="SUPFAM" id="SSF54862">
    <property type="entry name" value="4Fe-4S ferredoxins"/>
    <property type="match status" value="1"/>
</dbReference>
<evidence type="ECO:0000256" key="2">
    <source>
        <dbReference type="ARBA" id="ARBA00023004"/>
    </source>
</evidence>
<dbReference type="Pfam" id="PF13187">
    <property type="entry name" value="Fer4_9"/>
    <property type="match status" value="1"/>
</dbReference>
<proteinExistence type="predicted"/>
<gene>
    <name evidence="5" type="ordered locus">Desor_5055</name>
</gene>
<protein>
    <submittedName>
        <fullName evidence="5">4Fe-4S protein</fullName>
    </submittedName>
</protein>
<sequence length="325" mass="36870">MDRINRFIALFGVPEFLSPHLSQFLSEAEINLVVLLDGGKYSISEIAAKLSCSLPEAEDLIKKSYEGHILQREDNEGEFVYFAADFYDRLDYICKFDENYPLISEDLRQALDQWCYEVYAERMDVYLDSLMNKEAVDRAPEMFMQVEEIDDVLNSVEDIRLVPCNCRKLSGRCTKPTETCLSFDNMISDRSAGRSLTKAEAKEIVEAAHRKGLMHQINSDWRLNGPAYICNCCSCCCYPLRLAQGKGTKGVFPIIQYAVQREEAKCSHCGACTRRCHFEAFHLGESEVIVNGKPRKRVELDLNKCWGCGICVEACPEKALSMVAV</sequence>
<organism evidence="5 6">
    <name type="scientific">Desulfosporosinus orientis (strain ATCC 19365 / DSM 765 / NCIMB 8382 / VKM B-1628 / Singapore I)</name>
    <name type="common">Desulfotomaculum orientis</name>
    <dbReference type="NCBI Taxonomy" id="768706"/>
    <lineage>
        <taxon>Bacteria</taxon>
        <taxon>Bacillati</taxon>
        <taxon>Bacillota</taxon>
        <taxon>Clostridia</taxon>
        <taxon>Eubacteriales</taxon>
        <taxon>Desulfitobacteriaceae</taxon>
        <taxon>Desulfosporosinus</taxon>
    </lineage>
</organism>
<evidence type="ECO:0000313" key="6">
    <source>
        <dbReference type="Proteomes" id="UP000006346"/>
    </source>
</evidence>
<evidence type="ECO:0000256" key="3">
    <source>
        <dbReference type="ARBA" id="ARBA00023014"/>
    </source>
</evidence>
<evidence type="ECO:0000259" key="4">
    <source>
        <dbReference type="PROSITE" id="PS51379"/>
    </source>
</evidence>
<dbReference type="KEGG" id="dor:Desor_5055"/>
<dbReference type="STRING" id="768706.Desor_5055"/>
<dbReference type="InterPro" id="IPR017896">
    <property type="entry name" value="4Fe4S_Fe-S-bd"/>
</dbReference>
<keyword evidence="1" id="KW-0479">Metal-binding</keyword>
<feature type="domain" description="4Fe-4S ferredoxin-type" evidence="4">
    <location>
        <begin position="296"/>
        <end position="325"/>
    </location>
</feature>
<dbReference type="Gene3D" id="3.30.70.3270">
    <property type="match status" value="1"/>
</dbReference>
<dbReference type="EMBL" id="CP003108">
    <property type="protein sequence ID" value="AET70448.1"/>
    <property type="molecule type" value="Genomic_DNA"/>
</dbReference>
<dbReference type="GO" id="GO:0046872">
    <property type="term" value="F:metal ion binding"/>
    <property type="evidence" value="ECO:0007669"/>
    <property type="project" value="UniProtKB-KW"/>
</dbReference>
<feature type="domain" description="4Fe-4S ferredoxin-type" evidence="4">
    <location>
        <begin position="257"/>
        <end position="286"/>
    </location>
</feature>
<keyword evidence="6" id="KW-1185">Reference proteome</keyword>
<dbReference type="GO" id="GO:0051536">
    <property type="term" value="F:iron-sulfur cluster binding"/>
    <property type="evidence" value="ECO:0007669"/>
    <property type="project" value="UniProtKB-KW"/>
</dbReference>
<accession>G7WJL1</accession>
<dbReference type="RefSeq" id="WP_014187252.1">
    <property type="nucleotide sequence ID" value="NC_016584.1"/>
</dbReference>
<keyword evidence="2" id="KW-0408">Iron</keyword>
<evidence type="ECO:0000313" key="5">
    <source>
        <dbReference type="EMBL" id="AET70448.1"/>
    </source>
</evidence>
<dbReference type="eggNOG" id="COG1143">
    <property type="taxonomic scope" value="Bacteria"/>
</dbReference>
<dbReference type="OrthoDB" id="5422255at2"/>
<reference evidence="6" key="1">
    <citation type="submission" date="2011-11" db="EMBL/GenBank/DDBJ databases">
        <title>Complete sequence of Desulfosporosinus orientis DSM 765.</title>
        <authorList>
            <person name="Lucas S."/>
            <person name="Han J."/>
            <person name="Lapidus A."/>
            <person name="Cheng J.-F."/>
            <person name="Goodwin L."/>
            <person name="Pitluck S."/>
            <person name="Peters L."/>
            <person name="Ovchinnikova G."/>
            <person name="Teshima H."/>
            <person name="Detter J.C."/>
            <person name="Han C."/>
            <person name="Tapia R."/>
            <person name="Land M."/>
            <person name="Hauser L."/>
            <person name="Kyrpides N."/>
            <person name="Ivanova N."/>
            <person name="Pagani I."/>
            <person name="Pester M."/>
            <person name="Spring S."/>
            <person name="Ollivier B."/>
            <person name="Rattei T."/>
            <person name="Klenk H.-P."/>
            <person name="Wagner M."/>
            <person name="Loy A."/>
            <person name="Woyke T."/>
        </authorList>
    </citation>
    <scope>NUCLEOTIDE SEQUENCE [LARGE SCALE GENOMIC DNA]</scope>
    <source>
        <strain evidence="6">ATCC 19365 / DSM 765 / NCIMB 8382 / VKM B-1628</strain>
    </source>
</reference>
<dbReference type="PROSITE" id="PS00198">
    <property type="entry name" value="4FE4S_FER_1"/>
    <property type="match status" value="1"/>
</dbReference>
<dbReference type="PROSITE" id="PS51379">
    <property type="entry name" value="4FE4S_FER_2"/>
    <property type="match status" value="2"/>
</dbReference>
<dbReference type="HOGENOM" id="CLU_075823_0_0_9"/>
<dbReference type="PATRIC" id="fig|768706.3.peg.5149"/>
<dbReference type="AlphaFoldDB" id="G7WJL1"/>
<keyword evidence="3" id="KW-0411">Iron-sulfur</keyword>
<dbReference type="InterPro" id="IPR017900">
    <property type="entry name" value="4Fe4S_Fe_S_CS"/>
</dbReference>
<dbReference type="Proteomes" id="UP000006346">
    <property type="component" value="Chromosome"/>
</dbReference>
<evidence type="ECO:0000256" key="1">
    <source>
        <dbReference type="ARBA" id="ARBA00022723"/>
    </source>
</evidence>